<dbReference type="RefSeq" id="WP_078786185.1">
    <property type="nucleotide sequence ID" value="NZ_FMTO01000003.1"/>
</dbReference>
<dbReference type="EMBL" id="FUXA01000004">
    <property type="protein sequence ID" value="SJZ44773.1"/>
    <property type="molecule type" value="Genomic_DNA"/>
</dbReference>
<sequence length="163" mass="19042">MGQAYSGVCTNCGFKITKNIGVGFMFPTVYGEVRKRAWDGEYGEEMMYFLRKNPQRAIDAEIDLYVCEECGDISSDYNLGMYIPREEDEEMLKEADFSSDDTGNSNYFMHDELRRKFKKFKDYDHRCEKCHGRLKIVVGKGYDKLKCPRCKNKLIPGDIIMWD</sequence>
<gene>
    <name evidence="1" type="ORF">SAMN02745110_00522</name>
</gene>
<organism evidence="1 2">
    <name type="scientific">Eubacterium ruminantium</name>
    <dbReference type="NCBI Taxonomy" id="42322"/>
    <lineage>
        <taxon>Bacteria</taxon>
        <taxon>Bacillati</taxon>
        <taxon>Bacillota</taxon>
        <taxon>Clostridia</taxon>
        <taxon>Eubacteriales</taxon>
        <taxon>Eubacteriaceae</taxon>
        <taxon>Eubacterium</taxon>
    </lineage>
</organism>
<dbReference type="Proteomes" id="UP000189857">
    <property type="component" value="Unassembled WGS sequence"/>
</dbReference>
<dbReference type="AlphaFoldDB" id="A0A1T4KQV3"/>
<keyword evidence="2" id="KW-1185">Reference proteome</keyword>
<accession>A0A1T4KQV3</accession>
<reference evidence="1 2" key="1">
    <citation type="submission" date="2017-02" db="EMBL/GenBank/DDBJ databases">
        <authorList>
            <person name="Peterson S.W."/>
        </authorList>
    </citation>
    <scope>NUCLEOTIDE SEQUENCE [LARGE SCALE GENOMIC DNA]</scope>
    <source>
        <strain evidence="1 2">ATCC 17233</strain>
    </source>
</reference>
<proteinExistence type="predicted"/>
<dbReference type="OrthoDB" id="2004682at2"/>
<protein>
    <submittedName>
        <fullName evidence="1">Uncharacterized protein</fullName>
    </submittedName>
</protein>
<name>A0A1T4KQV3_9FIRM</name>
<evidence type="ECO:0000313" key="1">
    <source>
        <dbReference type="EMBL" id="SJZ44773.1"/>
    </source>
</evidence>
<evidence type="ECO:0000313" key="2">
    <source>
        <dbReference type="Proteomes" id="UP000189857"/>
    </source>
</evidence>